<gene>
    <name evidence="1" type="ORF">GCM10008957_34550</name>
</gene>
<name>A0A918CD16_9DEIO</name>
<comment type="caution">
    <text evidence="1">The sequence shown here is derived from an EMBL/GenBank/DDBJ whole genome shotgun (WGS) entry which is preliminary data.</text>
</comment>
<dbReference type="PANTHER" id="PTHR34408">
    <property type="entry name" value="FAMILY PROTEIN, PUTATIVE-RELATED"/>
    <property type="match status" value="1"/>
</dbReference>
<reference evidence="1" key="1">
    <citation type="journal article" date="2014" name="Int. J. Syst. Evol. Microbiol.">
        <title>Complete genome sequence of Corynebacterium casei LMG S-19264T (=DSM 44701T), isolated from a smear-ripened cheese.</title>
        <authorList>
            <consortium name="US DOE Joint Genome Institute (JGI-PGF)"/>
            <person name="Walter F."/>
            <person name="Albersmeier A."/>
            <person name="Kalinowski J."/>
            <person name="Ruckert C."/>
        </authorList>
    </citation>
    <scope>NUCLEOTIDE SEQUENCE</scope>
    <source>
        <strain evidence="1">JCM 31311</strain>
    </source>
</reference>
<dbReference type="PANTHER" id="PTHR34408:SF1">
    <property type="entry name" value="GLYCOSYL HYDROLASE FAMILY 19 DOMAIN-CONTAINING PROTEIN HI_1415"/>
    <property type="match status" value="1"/>
</dbReference>
<dbReference type="EMBL" id="BMQL01000022">
    <property type="protein sequence ID" value="GGR18974.1"/>
    <property type="molecule type" value="Genomic_DNA"/>
</dbReference>
<sequence>MIISAAAILACNPRHPTADTTASKLTWACQTFGIEDPRSVAAMLANYTVESGLLPNRENLLYTTSARLAKVWPSKFGPRGSYDPREYVGQPERLANLVYAGKLGNGDAASGDGWAFRGGGYPQLTGRDTYTAAGRLIGYDLAQQPALIEQIGVSALAGCAYWTRMSSADRLAQAGDIAGTRRAVNGPAMLGLSDMLSIYRRVRPLLQSAT</sequence>
<dbReference type="Proteomes" id="UP000603865">
    <property type="component" value="Unassembled WGS sequence"/>
</dbReference>
<dbReference type="InterPro" id="IPR052354">
    <property type="entry name" value="Cell_Wall_Dynamics_Protein"/>
</dbReference>
<proteinExistence type="predicted"/>
<accession>A0A918CD16</accession>
<dbReference type="Gene3D" id="1.10.530.10">
    <property type="match status" value="1"/>
</dbReference>
<organism evidence="1 2">
    <name type="scientific">Deinococcus ruber</name>
    <dbReference type="NCBI Taxonomy" id="1848197"/>
    <lineage>
        <taxon>Bacteria</taxon>
        <taxon>Thermotogati</taxon>
        <taxon>Deinococcota</taxon>
        <taxon>Deinococci</taxon>
        <taxon>Deinococcales</taxon>
        <taxon>Deinococcaceae</taxon>
        <taxon>Deinococcus</taxon>
    </lineage>
</organism>
<dbReference type="AlphaFoldDB" id="A0A918CD16"/>
<evidence type="ECO:0000313" key="2">
    <source>
        <dbReference type="Proteomes" id="UP000603865"/>
    </source>
</evidence>
<protein>
    <submittedName>
        <fullName evidence="1">Uncharacterized protein</fullName>
    </submittedName>
</protein>
<dbReference type="InterPro" id="IPR023346">
    <property type="entry name" value="Lysozyme-like_dom_sf"/>
</dbReference>
<evidence type="ECO:0000313" key="1">
    <source>
        <dbReference type="EMBL" id="GGR18974.1"/>
    </source>
</evidence>
<reference evidence="1" key="2">
    <citation type="submission" date="2020-09" db="EMBL/GenBank/DDBJ databases">
        <authorList>
            <person name="Sun Q."/>
            <person name="Ohkuma M."/>
        </authorList>
    </citation>
    <scope>NUCLEOTIDE SEQUENCE</scope>
    <source>
        <strain evidence="1">JCM 31311</strain>
    </source>
</reference>
<dbReference type="RefSeq" id="WP_189091749.1">
    <property type="nucleotide sequence ID" value="NZ_BMQL01000022.1"/>
</dbReference>
<dbReference type="SUPFAM" id="SSF53955">
    <property type="entry name" value="Lysozyme-like"/>
    <property type="match status" value="1"/>
</dbReference>
<keyword evidence="2" id="KW-1185">Reference proteome</keyword>